<feature type="compositionally biased region" description="Basic and acidic residues" evidence="1">
    <location>
        <begin position="132"/>
        <end position="153"/>
    </location>
</feature>
<evidence type="ECO:0000313" key="2">
    <source>
        <dbReference type="EMBL" id="KAK3865868.1"/>
    </source>
</evidence>
<protein>
    <submittedName>
        <fullName evidence="2">Uncharacterized protein</fullName>
    </submittedName>
</protein>
<accession>A0AAE1K8Q4</accession>
<evidence type="ECO:0000256" key="1">
    <source>
        <dbReference type="SAM" id="MobiDB-lite"/>
    </source>
</evidence>
<comment type="caution">
    <text evidence="2">The sequence shown here is derived from an EMBL/GenBank/DDBJ whole genome shotgun (WGS) entry which is preliminary data.</text>
</comment>
<feature type="region of interest" description="Disordered" evidence="1">
    <location>
        <begin position="94"/>
        <end position="153"/>
    </location>
</feature>
<sequence length="153" mass="17194">MSAPREADVWVTAAEKSPHFLEFLSHFKSRLVLLGAAPVCFVPERKWPTAPKDTSLPHHHHHILTITLLNTARISPPHQQSPLTISTTYSKCRTHITGHSERRPPISILNTPKYGASDSDGDSDDTGWVGGRGEKERKEDDTRSRETRKREGK</sequence>
<dbReference type="Proteomes" id="UP001286313">
    <property type="component" value="Unassembled WGS sequence"/>
</dbReference>
<proteinExistence type="predicted"/>
<name>A0AAE1K8Q4_PETCI</name>
<gene>
    <name evidence="2" type="ORF">Pcinc_028553</name>
</gene>
<dbReference type="EMBL" id="JAWQEG010003512">
    <property type="protein sequence ID" value="KAK3865868.1"/>
    <property type="molecule type" value="Genomic_DNA"/>
</dbReference>
<organism evidence="2 3">
    <name type="scientific">Petrolisthes cinctipes</name>
    <name type="common">Flat porcelain crab</name>
    <dbReference type="NCBI Taxonomy" id="88211"/>
    <lineage>
        <taxon>Eukaryota</taxon>
        <taxon>Metazoa</taxon>
        <taxon>Ecdysozoa</taxon>
        <taxon>Arthropoda</taxon>
        <taxon>Crustacea</taxon>
        <taxon>Multicrustacea</taxon>
        <taxon>Malacostraca</taxon>
        <taxon>Eumalacostraca</taxon>
        <taxon>Eucarida</taxon>
        <taxon>Decapoda</taxon>
        <taxon>Pleocyemata</taxon>
        <taxon>Anomura</taxon>
        <taxon>Galatheoidea</taxon>
        <taxon>Porcellanidae</taxon>
        <taxon>Petrolisthes</taxon>
    </lineage>
</organism>
<reference evidence="2" key="1">
    <citation type="submission" date="2023-10" db="EMBL/GenBank/DDBJ databases">
        <title>Genome assemblies of two species of porcelain crab, Petrolisthes cinctipes and Petrolisthes manimaculis (Anomura: Porcellanidae).</title>
        <authorList>
            <person name="Angst P."/>
        </authorList>
    </citation>
    <scope>NUCLEOTIDE SEQUENCE</scope>
    <source>
        <strain evidence="2">PB745_01</strain>
        <tissue evidence="2">Gill</tissue>
    </source>
</reference>
<evidence type="ECO:0000313" key="3">
    <source>
        <dbReference type="Proteomes" id="UP001286313"/>
    </source>
</evidence>
<keyword evidence="3" id="KW-1185">Reference proteome</keyword>
<dbReference type="AlphaFoldDB" id="A0AAE1K8Q4"/>